<keyword evidence="2" id="KW-1185">Reference proteome</keyword>
<protein>
    <submittedName>
        <fullName evidence="1">Uncharacterized protein</fullName>
    </submittedName>
</protein>
<dbReference type="AlphaFoldDB" id="A0AA48HCS5"/>
<reference evidence="1 2" key="1">
    <citation type="submission" date="2023-01" db="EMBL/GenBank/DDBJ databases">
        <title>Complete genome sequence of Roseicyclus marinus strain Dej080120_10.</title>
        <authorList>
            <person name="Ueki S."/>
            <person name="Maruyama F."/>
        </authorList>
    </citation>
    <scope>NUCLEOTIDE SEQUENCE [LARGE SCALE GENOMIC DNA]</scope>
    <source>
        <strain evidence="1 2">Dej080120_10</strain>
    </source>
</reference>
<organism evidence="1 2">
    <name type="scientific">Roseicyclus marinus</name>
    <dbReference type="NCBI Taxonomy" id="2161673"/>
    <lineage>
        <taxon>Bacteria</taxon>
        <taxon>Pseudomonadati</taxon>
        <taxon>Pseudomonadota</taxon>
        <taxon>Alphaproteobacteria</taxon>
        <taxon>Rhodobacterales</taxon>
        <taxon>Roseobacteraceae</taxon>
        <taxon>Roseicyclus</taxon>
    </lineage>
</organism>
<evidence type="ECO:0000313" key="2">
    <source>
        <dbReference type="Proteomes" id="UP001337723"/>
    </source>
</evidence>
<accession>A0AA48HCS5</accession>
<dbReference type="RefSeq" id="WP_338276200.1">
    <property type="nucleotide sequence ID" value="NZ_AP027266.1"/>
</dbReference>
<dbReference type="Proteomes" id="UP001337723">
    <property type="component" value="Chromosome"/>
</dbReference>
<dbReference type="EMBL" id="AP027266">
    <property type="protein sequence ID" value="BDW85390.1"/>
    <property type="molecule type" value="Genomic_DNA"/>
</dbReference>
<proteinExistence type="predicted"/>
<name>A0AA48HCS5_9RHOB</name>
<dbReference type="KEGG" id="rmai:MACH21_15670"/>
<gene>
    <name evidence="1" type="ORF">MACH21_15670</name>
</gene>
<sequence length="226" mass="24738">MTTVVSRLYDKVETANRVADKLRAQGFPESTLSIITSADGAAIAAARVGEAAAAAYMRAMTGGQALFVCRAPVTPFGAARVAMAAADSEAWIDTGRGACNEYIREVANLENHTPSILPSHPLMMTRDDYVGSGWAQWSFSGIFMWPTVSRRRDYKPSVMQGTRYMSRGFWPRPLLSNKPRRVTAMRGGRLMLSSARSVSSPTKSSVLSGHPRIFEKFGFRSLSAHR</sequence>
<evidence type="ECO:0000313" key="1">
    <source>
        <dbReference type="EMBL" id="BDW85390.1"/>
    </source>
</evidence>